<reference evidence="3 4" key="2">
    <citation type="submission" date="2021-08" db="EMBL/GenBank/DDBJ databases">
        <title>Rheinheimera aquimaris sp. nov., isolated from seawater of the East Sea in Korea.</title>
        <authorList>
            <person name="Kim K.H."/>
            <person name="Wenting R."/>
            <person name="Kim K.R."/>
            <person name="Jeon C.O."/>
        </authorList>
    </citation>
    <scope>NUCLEOTIDE SEQUENCE [LARGE SCALE GENOMIC DNA]</scope>
    <source>
        <strain evidence="3 4">MA-13</strain>
    </source>
</reference>
<evidence type="ECO:0000256" key="1">
    <source>
        <dbReference type="SAM" id="Phobius"/>
    </source>
</evidence>
<sequence length="151" mass="17329">MSSTTLSIMVAAALLVAGLAFYAGTLLWRLQQQTQAKQKKLNEKRQYLRDSITLICKAMREEQCELSEGALRVWVLLDHLVPERKPDPETTYPGLYQMYQVVKDMPTHQARKEQAKSLTLQQDELRLKAEQDLKQSILADAKALLLRFQPD</sequence>
<evidence type="ECO:0000313" key="4">
    <source>
        <dbReference type="Proteomes" id="UP000663814"/>
    </source>
</evidence>
<dbReference type="Proteomes" id="UP000663814">
    <property type="component" value="Unassembled WGS sequence"/>
</dbReference>
<gene>
    <name evidence="3" type="ORF">I4W93_016155</name>
</gene>
<feature type="domain" description="DUF2489" evidence="2">
    <location>
        <begin position="16"/>
        <end position="144"/>
    </location>
</feature>
<organism evidence="3 4">
    <name type="scientific">Rheinheimera maricola</name>
    <dbReference type="NCBI Taxonomy" id="2793282"/>
    <lineage>
        <taxon>Bacteria</taxon>
        <taxon>Pseudomonadati</taxon>
        <taxon>Pseudomonadota</taxon>
        <taxon>Gammaproteobacteria</taxon>
        <taxon>Chromatiales</taxon>
        <taxon>Chromatiaceae</taxon>
        <taxon>Rheinheimera</taxon>
    </lineage>
</organism>
<comment type="caution">
    <text evidence="3">The sequence shown here is derived from an EMBL/GenBank/DDBJ whole genome shotgun (WGS) entry which is preliminary data.</text>
</comment>
<evidence type="ECO:0000259" key="2">
    <source>
        <dbReference type="Pfam" id="PF10675"/>
    </source>
</evidence>
<keyword evidence="4" id="KW-1185">Reference proteome</keyword>
<name>A0ABS7XD80_9GAMM</name>
<keyword evidence="1" id="KW-0472">Membrane</keyword>
<dbReference type="Pfam" id="PF10675">
    <property type="entry name" value="DUF2489"/>
    <property type="match status" value="1"/>
</dbReference>
<dbReference type="InterPro" id="IPR019617">
    <property type="entry name" value="DUF2489"/>
</dbReference>
<evidence type="ECO:0000313" key="3">
    <source>
        <dbReference type="EMBL" id="MBZ9613124.1"/>
    </source>
</evidence>
<proteinExistence type="predicted"/>
<feature type="transmembrane region" description="Helical" evidence="1">
    <location>
        <begin position="6"/>
        <end position="30"/>
    </location>
</feature>
<dbReference type="RefSeq" id="WP_224673505.1">
    <property type="nucleotide sequence ID" value="NZ_JAERPS020000006.1"/>
</dbReference>
<protein>
    <submittedName>
        <fullName evidence="3">DUF2489 domain-containing protein</fullName>
    </submittedName>
</protein>
<keyword evidence="1" id="KW-1133">Transmembrane helix</keyword>
<keyword evidence="1" id="KW-0812">Transmembrane</keyword>
<dbReference type="EMBL" id="JAERPS020000006">
    <property type="protein sequence ID" value="MBZ9613124.1"/>
    <property type="molecule type" value="Genomic_DNA"/>
</dbReference>
<reference evidence="3 4" key="1">
    <citation type="submission" date="2020-12" db="EMBL/GenBank/DDBJ databases">
        <authorList>
            <person name="Ruan W."/>
            <person name="Khan S.A."/>
            <person name="Jeon C.O."/>
        </authorList>
    </citation>
    <scope>NUCLEOTIDE SEQUENCE [LARGE SCALE GENOMIC DNA]</scope>
    <source>
        <strain evidence="3 4">MA-13</strain>
    </source>
</reference>
<accession>A0ABS7XD80</accession>